<keyword evidence="3" id="KW-1185">Reference proteome</keyword>
<evidence type="ECO:0000313" key="3">
    <source>
        <dbReference type="Proteomes" id="UP000199182"/>
    </source>
</evidence>
<name>A0A1G9XQ13_9FIRM</name>
<dbReference type="AlphaFoldDB" id="A0A1G9XQ13"/>
<accession>A0A1G9XQ13</accession>
<proteinExistence type="predicted"/>
<evidence type="ECO:0000256" key="1">
    <source>
        <dbReference type="SAM" id="MobiDB-lite"/>
    </source>
</evidence>
<reference evidence="2 3" key="1">
    <citation type="submission" date="2016-10" db="EMBL/GenBank/DDBJ databases">
        <authorList>
            <person name="de Groot N.N."/>
        </authorList>
    </citation>
    <scope>NUCLEOTIDE SEQUENCE [LARGE SCALE GENOMIC DNA]</scope>
    <source>
        <strain evidence="2 3">CGMCC 1.5012</strain>
    </source>
</reference>
<gene>
    <name evidence="2" type="ORF">SAMN05192585_1091</name>
</gene>
<dbReference type="Proteomes" id="UP000199182">
    <property type="component" value="Unassembled WGS sequence"/>
</dbReference>
<feature type="region of interest" description="Disordered" evidence="1">
    <location>
        <begin position="1"/>
        <end position="20"/>
    </location>
</feature>
<evidence type="ECO:0000313" key="2">
    <source>
        <dbReference type="EMBL" id="SDM98526.1"/>
    </source>
</evidence>
<dbReference type="EMBL" id="FNID01000009">
    <property type="protein sequence ID" value="SDM98526.1"/>
    <property type="molecule type" value="Genomic_DNA"/>
</dbReference>
<sequence>MGRGGHRPSAGIYKGGGASTERNARPYILRFTLLSGTAPHEKTDRLAPARFLL</sequence>
<protein>
    <submittedName>
        <fullName evidence="2">Uncharacterized protein</fullName>
    </submittedName>
</protein>
<organism evidence="2 3">
    <name type="scientific">Acetanaerobacterium elongatum</name>
    <dbReference type="NCBI Taxonomy" id="258515"/>
    <lineage>
        <taxon>Bacteria</taxon>
        <taxon>Bacillati</taxon>
        <taxon>Bacillota</taxon>
        <taxon>Clostridia</taxon>
        <taxon>Eubacteriales</taxon>
        <taxon>Oscillospiraceae</taxon>
        <taxon>Acetanaerobacterium</taxon>
    </lineage>
</organism>
<dbReference type="STRING" id="258515.SAMN05192585_1091"/>